<proteinExistence type="predicted"/>
<dbReference type="SUPFAM" id="SSF47413">
    <property type="entry name" value="lambda repressor-like DNA-binding domains"/>
    <property type="match status" value="1"/>
</dbReference>
<dbReference type="KEGG" id="ppsr:I6J18_14855"/>
<evidence type="ECO:0000313" key="6">
    <source>
        <dbReference type="EMBL" id="QQT02690.1"/>
    </source>
</evidence>
<evidence type="ECO:0000256" key="2">
    <source>
        <dbReference type="ARBA" id="ARBA00023015"/>
    </source>
</evidence>
<keyword evidence="2" id="KW-0805">Transcription regulation</keyword>
<dbReference type="Gene3D" id="1.10.260.40">
    <property type="entry name" value="lambda repressor-like DNA-binding domains"/>
    <property type="match status" value="1"/>
</dbReference>
<protein>
    <submittedName>
        <fullName evidence="6">LacI family DNA-binding transcriptional regulator</fullName>
    </submittedName>
</protein>
<keyword evidence="7" id="KW-1185">Reference proteome</keyword>
<dbReference type="InterPro" id="IPR046335">
    <property type="entry name" value="LacI/GalR-like_sensor"/>
</dbReference>
<dbReference type="EMBL" id="CP068053">
    <property type="protein sequence ID" value="QQT02690.1"/>
    <property type="molecule type" value="Genomic_DNA"/>
</dbReference>
<dbReference type="SMART" id="SM00354">
    <property type="entry name" value="HTH_LACI"/>
    <property type="match status" value="1"/>
</dbReference>
<gene>
    <name evidence="6" type="ORF">I6J18_14855</name>
</gene>
<dbReference type="SUPFAM" id="SSF53822">
    <property type="entry name" value="Periplasmic binding protein-like I"/>
    <property type="match status" value="1"/>
</dbReference>
<dbReference type="InterPro" id="IPR000843">
    <property type="entry name" value="HTH_LacI"/>
</dbReference>
<dbReference type="PROSITE" id="PS50932">
    <property type="entry name" value="HTH_LACI_2"/>
    <property type="match status" value="1"/>
</dbReference>
<dbReference type="Pfam" id="PF00356">
    <property type="entry name" value="LacI"/>
    <property type="match status" value="1"/>
</dbReference>
<keyword evidence="3 6" id="KW-0238">DNA-binding</keyword>
<accession>A0A974NRF7</accession>
<dbReference type="PROSITE" id="PS00356">
    <property type="entry name" value="HTH_LACI_1"/>
    <property type="match status" value="1"/>
</dbReference>
<evidence type="ECO:0000256" key="3">
    <source>
        <dbReference type="ARBA" id="ARBA00023125"/>
    </source>
</evidence>
<dbReference type="GO" id="GO:0003700">
    <property type="term" value="F:DNA-binding transcription factor activity"/>
    <property type="evidence" value="ECO:0007669"/>
    <property type="project" value="TreeGrafter"/>
</dbReference>
<dbReference type="AlphaFoldDB" id="A0A974NRF7"/>
<dbReference type="Pfam" id="PF13377">
    <property type="entry name" value="Peripla_BP_3"/>
    <property type="match status" value="1"/>
</dbReference>
<keyword evidence="4" id="KW-0804">Transcription</keyword>
<sequence>MVTIRDVAKEAGVSVATVSRVINGSGYAHIDTKKAVDLAVSKLQYKPNEVARSLYKRKSKLIGLILPDITNPFFPELSRGVEDYLQRRGYRLIIGNSDGKQEKEREYINTFSQNNIIGIIASTSEYNDRNYKDLNMPVVLLDRTTEDLPAVYADQHAGGELAAAALMERGSKEIVIVRGPITIKPVRERYQSALELLQNTEGVNVQVLDSTLSFQGAKSCAKELFDKYPKTDGVIACNDIVASAILQEGLRLGRLIPEDLQIIGYDDIPMCALLYPALSTIRQPAYEMGEVAAESLIKMINKEPLTEQHIKLDVAFIDRQTTRKGM</sequence>
<feature type="domain" description="HTH lacI-type" evidence="5">
    <location>
        <begin position="2"/>
        <end position="56"/>
    </location>
</feature>
<dbReference type="CDD" id="cd06291">
    <property type="entry name" value="PBP1_Qymf-like"/>
    <property type="match status" value="1"/>
</dbReference>
<dbReference type="PANTHER" id="PTHR30146">
    <property type="entry name" value="LACI-RELATED TRANSCRIPTIONAL REPRESSOR"/>
    <property type="match status" value="1"/>
</dbReference>
<dbReference type="RefSeq" id="WP_040374735.1">
    <property type="nucleotide sequence ID" value="NZ_CP068053.1"/>
</dbReference>
<evidence type="ECO:0000256" key="4">
    <source>
        <dbReference type="ARBA" id="ARBA00023163"/>
    </source>
</evidence>
<keyword evidence="1" id="KW-0678">Repressor</keyword>
<dbReference type="CDD" id="cd01392">
    <property type="entry name" value="HTH_LacI"/>
    <property type="match status" value="1"/>
</dbReference>
<organism evidence="6 7">
    <name type="scientific">Peribacillus psychrosaccharolyticus</name>
    <name type="common">Bacillus psychrosaccharolyticus</name>
    <dbReference type="NCBI Taxonomy" id="1407"/>
    <lineage>
        <taxon>Bacteria</taxon>
        <taxon>Bacillati</taxon>
        <taxon>Bacillota</taxon>
        <taxon>Bacilli</taxon>
        <taxon>Bacillales</taxon>
        <taxon>Bacillaceae</taxon>
        <taxon>Peribacillus</taxon>
    </lineage>
</organism>
<dbReference type="PRINTS" id="PR00036">
    <property type="entry name" value="HTHLACI"/>
</dbReference>
<evidence type="ECO:0000259" key="5">
    <source>
        <dbReference type="PROSITE" id="PS50932"/>
    </source>
</evidence>
<dbReference type="Proteomes" id="UP000595254">
    <property type="component" value="Chromosome"/>
</dbReference>
<dbReference type="PANTHER" id="PTHR30146:SF95">
    <property type="entry name" value="RIBOSE OPERON REPRESSOR"/>
    <property type="match status" value="1"/>
</dbReference>
<dbReference type="Gene3D" id="3.40.50.2300">
    <property type="match status" value="2"/>
</dbReference>
<name>A0A974NRF7_PERPY</name>
<reference evidence="6 7" key="1">
    <citation type="submission" date="2021-01" db="EMBL/GenBank/DDBJ databases">
        <title>FDA dAtabase for Regulatory Grade micrObial Sequences (FDA-ARGOS): Supporting development and validation of Infectious Disease Dx tests.</title>
        <authorList>
            <person name="Nelson B."/>
            <person name="Plummer A."/>
            <person name="Tallon L."/>
            <person name="Sadzewicz L."/>
            <person name="Zhao X."/>
            <person name="Boylan J."/>
            <person name="Ott S."/>
            <person name="Bowen H."/>
            <person name="Vavikolanu K."/>
            <person name="Mehta A."/>
            <person name="Aluvathingal J."/>
            <person name="Nadendla S."/>
            <person name="Myers T."/>
            <person name="Yan Y."/>
            <person name="Sichtig H."/>
        </authorList>
    </citation>
    <scope>NUCLEOTIDE SEQUENCE [LARGE SCALE GENOMIC DNA]</scope>
    <source>
        <strain evidence="6 7">FDAARGOS_1161</strain>
    </source>
</reference>
<evidence type="ECO:0000313" key="7">
    <source>
        <dbReference type="Proteomes" id="UP000595254"/>
    </source>
</evidence>
<dbReference type="InterPro" id="IPR028082">
    <property type="entry name" value="Peripla_BP_I"/>
</dbReference>
<dbReference type="GO" id="GO:0000976">
    <property type="term" value="F:transcription cis-regulatory region binding"/>
    <property type="evidence" value="ECO:0007669"/>
    <property type="project" value="TreeGrafter"/>
</dbReference>
<evidence type="ECO:0000256" key="1">
    <source>
        <dbReference type="ARBA" id="ARBA00022491"/>
    </source>
</evidence>
<dbReference type="InterPro" id="IPR010982">
    <property type="entry name" value="Lambda_DNA-bd_dom_sf"/>
</dbReference>